<dbReference type="AlphaFoldDB" id="A0A1M5HMH2"/>
<dbReference type="RefSeq" id="WP_072879505.1">
    <property type="nucleotide sequence ID" value="NZ_FQVT01000005.1"/>
</dbReference>
<keyword evidence="1 3" id="KW-0238">DNA-binding</keyword>
<feature type="domain" description="HTH merR-type" evidence="2">
    <location>
        <begin position="10"/>
        <end position="80"/>
    </location>
</feature>
<dbReference type="PANTHER" id="PTHR30204">
    <property type="entry name" value="REDOX-CYCLING DRUG-SENSING TRANSCRIPTIONAL ACTIVATOR SOXR"/>
    <property type="match status" value="1"/>
</dbReference>
<dbReference type="SUPFAM" id="SSF46955">
    <property type="entry name" value="Putative DNA-binding domain"/>
    <property type="match status" value="1"/>
</dbReference>
<dbReference type="Gene3D" id="1.10.1660.10">
    <property type="match status" value="1"/>
</dbReference>
<protein>
    <submittedName>
        <fullName evidence="3">DNA-binding transcriptional regulator, MerR family</fullName>
    </submittedName>
</protein>
<evidence type="ECO:0000259" key="2">
    <source>
        <dbReference type="PROSITE" id="PS50937"/>
    </source>
</evidence>
<organism evidence="3 4">
    <name type="scientific">Salegentibacter echinorum</name>
    <dbReference type="NCBI Taxonomy" id="1073325"/>
    <lineage>
        <taxon>Bacteria</taxon>
        <taxon>Pseudomonadati</taxon>
        <taxon>Bacteroidota</taxon>
        <taxon>Flavobacteriia</taxon>
        <taxon>Flavobacteriales</taxon>
        <taxon>Flavobacteriaceae</taxon>
        <taxon>Salegentibacter</taxon>
    </lineage>
</organism>
<dbReference type="GO" id="GO:0003677">
    <property type="term" value="F:DNA binding"/>
    <property type="evidence" value="ECO:0007669"/>
    <property type="project" value="UniProtKB-KW"/>
</dbReference>
<evidence type="ECO:0000256" key="1">
    <source>
        <dbReference type="ARBA" id="ARBA00023125"/>
    </source>
</evidence>
<proteinExistence type="predicted"/>
<dbReference type="OrthoDB" id="9810140at2"/>
<dbReference type="Pfam" id="PF13411">
    <property type="entry name" value="MerR_1"/>
    <property type="match status" value="1"/>
</dbReference>
<dbReference type="Proteomes" id="UP000183945">
    <property type="component" value="Unassembled WGS sequence"/>
</dbReference>
<dbReference type="GO" id="GO:0003700">
    <property type="term" value="F:DNA-binding transcription factor activity"/>
    <property type="evidence" value="ECO:0007669"/>
    <property type="project" value="InterPro"/>
</dbReference>
<gene>
    <name evidence="3" type="ORF">SAMN05444483_105210</name>
</gene>
<dbReference type="InterPro" id="IPR009061">
    <property type="entry name" value="DNA-bd_dom_put_sf"/>
</dbReference>
<dbReference type="SMART" id="SM00422">
    <property type="entry name" value="HTH_MERR"/>
    <property type="match status" value="1"/>
</dbReference>
<accession>A0A1M5HMH2</accession>
<dbReference type="EMBL" id="FQVT01000005">
    <property type="protein sequence ID" value="SHG17022.1"/>
    <property type="molecule type" value="Genomic_DNA"/>
</dbReference>
<dbReference type="STRING" id="1073325.SAMN05444483_105210"/>
<dbReference type="InterPro" id="IPR000551">
    <property type="entry name" value="MerR-type_HTH_dom"/>
</dbReference>
<sequence length="109" mass="12841">MHLNLPEKRYYGIGEVAEAFKVNTSLIRFWEKEFDVIKPKKNAKGNRKFTPEDIKNLELIYHLVKERGFTLEGAKTHLKEEKQKTLTNFEIIRKLEGVKAKLNNLKNQL</sequence>
<dbReference type="CDD" id="cd04765">
    <property type="entry name" value="HTH_MlrA-like_sg2"/>
    <property type="match status" value="1"/>
</dbReference>
<dbReference type="PROSITE" id="PS50937">
    <property type="entry name" value="HTH_MERR_2"/>
    <property type="match status" value="1"/>
</dbReference>
<evidence type="ECO:0000313" key="4">
    <source>
        <dbReference type="Proteomes" id="UP000183945"/>
    </source>
</evidence>
<keyword evidence="4" id="KW-1185">Reference proteome</keyword>
<reference evidence="4" key="1">
    <citation type="submission" date="2016-11" db="EMBL/GenBank/DDBJ databases">
        <authorList>
            <person name="Varghese N."/>
            <person name="Submissions S."/>
        </authorList>
    </citation>
    <scope>NUCLEOTIDE SEQUENCE [LARGE SCALE GENOMIC DNA]</scope>
    <source>
        <strain evidence="4">DSM 24579</strain>
    </source>
</reference>
<dbReference type="InterPro" id="IPR047057">
    <property type="entry name" value="MerR_fam"/>
</dbReference>
<dbReference type="PANTHER" id="PTHR30204:SF15">
    <property type="entry name" value="BLL5018 PROTEIN"/>
    <property type="match status" value="1"/>
</dbReference>
<name>A0A1M5HMH2_SALEC</name>
<evidence type="ECO:0000313" key="3">
    <source>
        <dbReference type="EMBL" id="SHG17022.1"/>
    </source>
</evidence>